<dbReference type="InterPro" id="IPR050447">
    <property type="entry name" value="Erg6_SMT_methyltransf"/>
</dbReference>
<dbReference type="AlphaFoldDB" id="A0A2D0NF36"/>
<feature type="region of interest" description="SAM motif I" evidence="4">
    <location>
        <begin position="67"/>
        <end position="76"/>
    </location>
</feature>
<dbReference type="Proteomes" id="UP000223913">
    <property type="component" value="Unassembled WGS sequence"/>
</dbReference>
<keyword evidence="3 4" id="KW-0949">S-adenosyl-L-methionine</keyword>
<dbReference type="PANTHER" id="PTHR44068">
    <property type="entry name" value="ZGC:194242"/>
    <property type="match status" value="1"/>
</dbReference>
<dbReference type="SMART" id="SM00828">
    <property type="entry name" value="PKS_MT"/>
    <property type="match status" value="1"/>
</dbReference>
<gene>
    <name evidence="6" type="ORF">CRP01_07740</name>
</gene>
<name>A0A2D0NF36_FLAN2</name>
<accession>A0A2D0NF36</accession>
<evidence type="ECO:0000313" key="7">
    <source>
        <dbReference type="Proteomes" id="UP000223913"/>
    </source>
</evidence>
<dbReference type="InterPro" id="IPR020803">
    <property type="entry name" value="MeTfrase_dom"/>
</dbReference>
<dbReference type="PROSITE" id="PS51581">
    <property type="entry name" value="SAM_GTMT"/>
    <property type="match status" value="1"/>
</dbReference>
<dbReference type="RefSeq" id="WP_099149447.1">
    <property type="nucleotide sequence ID" value="NZ_PDUD01000011.1"/>
</dbReference>
<dbReference type="Pfam" id="PF13649">
    <property type="entry name" value="Methyltransf_25"/>
    <property type="match status" value="1"/>
</dbReference>
<evidence type="ECO:0000259" key="5">
    <source>
        <dbReference type="SMART" id="SM00828"/>
    </source>
</evidence>
<dbReference type="SUPFAM" id="SSF53335">
    <property type="entry name" value="S-adenosyl-L-methionine-dependent methyltransferases"/>
    <property type="match status" value="1"/>
</dbReference>
<dbReference type="Gene3D" id="3.40.50.150">
    <property type="entry name" value="Vaccinia Virus protein VP39"/>
    <property type="match status" value="1"/>
</dbReference>
<protein>
    <submittedName>
        <fullName evidence="6">SAM-dependent methyltransferase</fullName>
    </submittedName>
</protein>
<feature type="domain" description="Polyketide synthase-like methyltransferase" evidence="5">
    <location>
        <begin position="38"/>
        <end position="278"/>
    </location>
</feature>
<sequence length="280" mass="31472">MPTGSLNDRIRKFYDESTNLWLDTWGEHMHHGHYGSDGLAKKDRRQAQIDLIEELLRWGGVESAERILDAGCGVGGSARYLAKRFDAQALGVTLSPVQGEAAARFNREAGLEDQVRIEVRDMMTLGPEDGPFDLIWSMESAEHIADKAGLMENFHRMLRPGGRLLMVTWCHRDLPPPLSTSEEKLLNKLYRIYNLPPMVAPAQLGELAGKAGFQQVTTDDWSQAVAPFWGAVIRSALEVRNFSLLMQTGWATIKGAWAMRYMNQGYRRGLIRFAVLKAVK</sequence>
<organism evidence="6 7">
    <name type="scientific">Flavilitoribacter nigricans (strain ATCC 23147 / DSM 23189 / NBRC 102662 / NCIMB 1420 / SS-2)</name>
    <name type="common">Lewinella nigricans</name>
    <dbReference type="NCBI Taxonomy" id="1122177"/>
    <lineage>
        <taxon>Bacteria</taxon>
        <taxon>Pseudomonadati</taxon>
        <taxon>Bacteroidota</taxon>
        <taxon>Saprospiria</taxon>
        <taxon>Saprospirales</taxon>
        <taxon>Lewinellaceae</taxon>
        <taxon>Flavilitoribacter</taxon>
    </lineage>
</organism>
<dbReference type="GO" id="GO:0032259">
    <property type="term" value="P:methylation"/>
    <property type="evidence" value="ECO:0007669"/>
    <property type="project" value="UniProtKB-UniRule"/>
</dbReference>
<comment type="caution">
    <text evidence="6">The sequence shown here is derived from an EMBL/GenBank/DDBJ whole genome shotgun (WGS) entry which is preliminary data.</text>
</comment>
<proteinExistence type="inferred from homology"/>
<evidence type="ECO:0000256" key="3">
    <source>
        <dbReference type="ARBA" id="ARBA00022691"/>
    </source>
</evidence>
<evidence type="ECO:0000256" key="4">
    <source>
        <dbReference type="PROSITE-ProRule" id="PRU00914"/>
    </source>
</evidence>
<dbReference type="PANTHER" id="PTHR44068:SF11">
    <property type="entry name" value="GERANYL DIPHOSPHATE 2-C-METHYLTRANSFERASE"/>
    <property type="match status" value="1"/>
</dbReference>
<evidence type="ECO:0000256" key="2">
    <source>
        <dbReference type="ARBA" id="ARBA00022679"/>
    </source>
</evidence>
<evidence type="ECO:0000256" key="1">
    <source>
        <dbReference type="ARBA" id="ARBA00022603"/>
    </source>
</evidence>
<dbReference type="EMBL" id="PDUD01000011">
    <property type="protein sequence ID" value="PHN07112.1"/>
    <property type="molecule type" value="Genomic_DNA"/>
</dbReference>
<dbReference type="InterPro" id="IPR041698">
    <property type="entry name" value="Methyltransf_25"/>
</dbReference>
<dbReference type="GO" id="GO:0008168">
    <property type="term" value="F:methyltransferase activity"/>
    <property type="evidence" value="ECO:0007669"/>
    <property type="project" value="UniProtKB-KW"/>
</dbReference>
<comment type="similarity">
    <text evidence="4">Belongs to the class I-like SAM-binding methyltransferase superfamily. gTMT family.</text>
</comment>
<evidence type="ECO:0000313" key="6">
    <source>
        <dbReference type="EMBL" id="PHN07112.1"/>
    </source>
</evidence>
<keyword evidence="7" id="KW-1185">Reference proteome</keyword>
<feature type="region of interest" description="SAM motif III" evidence="4">
    <location>
        <begin position="157"/>
        <end position="166"/>
    </location>
</feature>
<feature type="region of interest" description="SAM motif II" evidence="4">
    <location>
        <begin position="130"/>
        <end position="138"/>
    </location>
</feature>
<reference evidence="6 7" key="1">
    <citation type="submission" date="2017-10" db="EMBL/GenBank/DDBJ databases">
        <title>The draft genome sequence of Lewinella nigricans NBRC 102662.</title>
        <authorList>
            <person name="Wang K."/>
        </authorList>
    </citation>
    <scope>NUCLEOTIDE SEQUENCE [LARGE SCALE GENOMIC DNA]</scope>
    <source>
        <strain evidence="6 7">NBRC 102662</strain>
    </source>
</reference>
<keyword evidence="1 4" id="KW-0489">Methyltransferase</keyword>
<dbReference type="CDD" id="cd02440">
    <property type="entry name" value="AdoMet_MTases"/>
    <property type="match status" value="1"/>
</dbReference>
<keyword evidence="2 4" id="KW-0808">Transferase</keyword>
<dbReference type="InterPro" id="IPR025774">
    <property type="entry name" value="PiNMT-like"/>
</dbReference>
<dbReference type="OrthoDB" id="9770553at2"/>
<dbReference type="InterPro" id="IPR029063">
    <property type="entry name" value="SAM-dependent_MTases_sf"/>
</dbReference>